<dbReference type="SUPFAM" id="SSF82153">
    <property type="entry name" value="FAS1 domain"/>
    <property type="match status" value="1"/>
</dbReference>
<dbReference type="EMBL" id="VCYH01000001">
    <property type="protein sequence ID" value="MDN7023305.1"/>
    <property type="molecule type" value="Genomic_DNA"/>
</dbReference>
<name>A0ABT8M5U0_9EURY</name>
<dbReference type="PROSITE" id="PS50213">
    <property type="entry name" value="FAS1"/>
    <property type="match status" value="1"/>
</dbReference>
<dbReference type="InterPro" id="IPR055706">
    <property type="entry name" value="Slg1/2_DUF7282"/>
</dbReference>
<protein>
    <submittedName>
        <fullName evidence="2">DUF4430 domain-containing protein</fullName>
    </submittedName>
</protein>
<evidence type="ECO:0000313" key="2">
    <source>
        <dbReference type="EMBL" id="MDN7023305.1"/>
    </source>
</evidence>
<dbReference type="PANTHER" id="PTHR10900">
    <property type="entry name" value="PERIOSTIN-RELATED"/>
    <property type="match status" value="1"/>
</dbReference>
<dbReference type="InterPro" id="IPR027954">
    <property type="entry name" value="Transcobalamin-like_C"/>
</dbReference>
<accession>A0ABT8M5U0</accession>
<dbReference type="Pfam" id="PF23951">
    <property type="entry name" value="DUF7282"/>
    <property type="match status" value="1"/>
</dbReference>
<dbReference type="RefSeq" id="WP_301662361.1">
    <property type="nucleotide sequence ID" value="NZ_VCYH01000001.1"/>
</dbReference>
<dbReference type="InterPro" id="IPR050904">
    <property type="entry name" value="Adhesion/Biosynth-related"/>
</dbReference>
<sequence length="875" mass="96001">MRRHFVLYLCLLLLVALPAATLAASLGEENVTLNSSGNFTITPVNSSQPYIVSNISVLGALQAASEAGGFNYTVIHALPPERGYLHIASIDGIENDVVNGTMMNWTYLLNGEQFTAGAAQKRVNDGDNVTFVYGSATDGQMMPKDTLTVFPTISDMTQNQTMDNVTQNQTMDNVTMDNVTQNQTMDNVTQNQTMDNVTQNQTMDNVTQNQTMDNVTRNMTIVDLIEQEQNLTMLYDAINTTNLTGTLSAAGPYTIFAPNDAAFEALGNDTANLTAVLQYHVVEGNYTSQQLMEMLQNQTMNQTNNMTRNQTANMTQNMTQQQNMTQTMNQTQNATVMLQTLLGQNLTISRNQSTGDLMVNNASVVQADLNASNGVVHVIDQVLIPQNMTENQTQNMTENQTQNMTENQTQNMTENQTQNMTENQTQNMTENQTMDTITPNITVTDQPIENGSVVISEAIAKRDNWVVIHAEQNDTPGPIIGKALISRGVNENVTVQIETENATETLYAMLHVDAGKKGAFEFPGSDRPETVMGEVVVQPFNVTGGRISENMTGNETMGNVTGMPNVTITMPENGSGVSAGNVTVAIEVANFSLVDSLGQSAVTGEGHVHYYMDVEPLPTQQGSPAVPENGSYAVSTNTSYTWENVTAGNHTFAVQLVNNDHTPLDPPVTAAVNVTANQTAENVTENQTRNMTQNQTMNETMNQTMNMTEQLQLYEGWNFIAIPKELADGNDTIEAVFQNVDTAGREVYRFTQAGGWETLDNDTTLEVLDAYWVYSNETTNVTVNFTSYPVNVPASKNLTQGWSGIGLSDTEPHTVNETLQSVEEDWVYLLGYDARNQSYETVIVNNAQGREQQMMPMKGYWLFMQEPGTLGALTA</sequence>
<evidence type="ECO:0000259" key="1">
    <source>
        <dbReference type="PROSITE" id="PS50213"/>
    </source>
</evidence>
<organism evidence="2 3">
    <name type="scientific">Methanoculleus frigidifontis</name>
    <dbReference type="NCBI Taxonomy" id="2584085"/>
    <lineage>
        <taxon>Archaea</taxon>
        <taxon>Methanobacteriati</taxon>
        <taxon>Methanobacteriota</taxon>
        <taxon>Stenosarchaea group</taxon>
        <taxon>Methanomicrobia</taxon>
        <taxon>Methanomicrobiales</taxon>
        <taxon>Methanomicrobiaceae</taxon>
        <taxon>Methanoculleus</taxon>
    </lineage>
</organism>
<evidence type="ECO:0000313" key="3">
    <source>
        <dbReference type="Proteomes" id="UP001168338"/>
    </source>
</evidence>
<proteinExistence type="predicted"/>
<dbReference type="InterPro" id="IPR036378">
    <property type="entry name" value="FAS1_dom_sf"/>
</dbReference>
<dbReference type="SMART" id="SM00554">
    <property type="entry name" value="FAS1"/>
    <property type="match status" value="1"/>
</dbReference>
<comment type="caution">
    <text evidence="2">The sequence shown here is derived from an EMBL/GenBank/DDBJ whole genome shotgun (WGS) entry which is preliminary data.</text>
</comment>
<dbReference type="Gene3D" id="2.170.130.30">
    <property type="match status" value="1"/>
</dbReference>
<gene>
    <name evidence="2" type="ORF">FGU65_00055</name>
</gene>
<dbReference type="Pfam" id="PF02469">
    <property type="entry name" value="Fasciclin"/>
    <property type="match status" value="1"/>
</dbReference>
<keyword evidence="3" id="KW-1185">Reference proteome</keyword>
<dbReference type="Pfam" id="PF14478">
    <property type="entry name" value="DUF4430"/>
    <property type="match status" value="1"/>
</dbReference>
<feature type="domain" description="FAS1" evidence="1">
    <location>
        <begin position="218"/>
        <end position="383"/>
    </location>
</feature>
<dbReference type="InterPro" id="IPR000782">
    <property type="entry name" value="FAS1_domain"/>
</dbReference>
<dbReference type="PANTHER" id="PTHR10900:SF77">
    <property type="entry name" value="FI19380P1"/>
    <property type="match status" value="1"/>
</dbReference>
<dbReference type="Gene3D" id="2.30.180.10">
    <property type="entry name" value="FAS1 domain"/>
    <property type="match status" value="1"/>
</dbReference>
<reference evidence="2" key="1">
    <citation type="submission" date="2019-05" db="EMBL/GenBank/DDBJ databases">
        <title>Methanoculleus sp. FWC-SCC1, a methanogenic archaeon isolated from deep marine cold seep.</title>
        <authorList>
            <person name="Chen Y.-W."/>
            <person name="Chen S.-C."/>
            <person name="Teng N.-H."/>
            <person name="Lai M.-C."/>
        </authorList>
    </citation>
    <scope>NUCLEOTIDE SEQUENCE</scope>
    <source>
        <strain evidence="2">FWC-SCC1</strain>
    </source>
</reference>
<dbReference type="Proteomes" id="UP001168338">
    <property type="component" value="Unassembled WGS sequence"/>
</dbReference>